<evidence type="ECO:0000313" key="1">
    <source>
        <dbReference type="EMBL" id="MPN57662.1"/>
    </source>
</evidence>
<protein>
    <submittedName>
        <fullName evidence="1">Uncharacterized protein</fullName>
    </submittedName>
</protein>
<dbReference type="EMBL" id="VSSQ01129477">
    <property type="protein sequence ID" value="MPN57662.1"/>
    <property type="molecule type" value="Genomic_DNA"/>
</dbReference>
<proteinExistence type="predicted"/>
<sequence>MLNDLGKLGAHLDQHLWGVHLLGHCIEIDDVGELVDPL</sequence>
<organism evidence="1">
    <name type="scientific">bioreactor metagenome</name>
    <dbReference type="NCBI Taxonomy" id="1076179"/>
    <lineage>
        <taxon>unclassified sequences</taxon>
        <taxon>metagenomes</taxon>
        <taxon>ecological metagenomes</taxon>
    </lineage>
</organism>
<dbReference type="AlphaFoldDB" id="A0A645J3I1"/>
<name>A0A645J3I1_9ZZZZ</name>
<accession>A0A645J3I1</accession>
<comment type="caution">
    <text evidence="1">The sequence shown here is derived from an EMBL/GenBank/DDBJ whole genome shotgun (WGS) entry which is preliminary data.</text>
</comment>
<reference evidence="1" key="1">
    <citation type="submission" date="2019-08" db="EMBL/GenBank/DDBJ databases">
        <authorList>
            <person name="Kucharzyk K."/>
            <person name="Murdoch R.W."/>
            <person name="Higgins S."/>
            <person name="Loffler F."/>
        </authorList>
    </citation>
    <scope>NUCLEOTIDE SEQUENCE</scope>
</reference>
<gene>
    <name evidence="1" type="ORF">SDC9_205356</name>
</gene>